<accession>A0AAE9TIT6</accession>
<evidence type="ECO:0000313" key="1">
    <source>
        <dbReference type="EMBL" id="UZP76643.1"/>
    </source>
</evidence>
<dbReference type="InterPro" id="IPR045507">
    <property type="entry name" value="DUF6483"/>
</dbReference>
<dbReference type="EMBL" id="CP097770">
    <property type="protein sequence ID" value="UZP76643.1"/>
    <property type="molecule type" value="Genomic_DNA"/>
</dbReference>
<gene>
    <name evidence="1" type="ORF">MF626_07365</name>
</gene>
<organism evidence="1">
    <name type="scientific">Paenibacillus polymyxa</name>
    <name type="common">Bacillus polymyxa</name>
    <dbReference type="NCBI Taxonomy" id="1406"/>
    <lineage>
        <taxon>Bacteria</taxon>
        <taxon>Bacillati</taxon>
        <taxon>Bacillota</taxon>
        <taxon>Bacilli</taxon>
        <taxon>Bacillales</taxon>
        <taxon>Paenibacillaceae</taxon>
        <taxon>Paenibacillus</taxon>
    </lineage>
</organism>
<proteinExistence type="predicted"/>
<reference evidence="1" key="1">
    <citation type="submission" date="2022-11" db="EMBL/GenBank/DDBJ databases">
        <authorList>
            <person name="Vasilchenko N.G."/>
            <person name="Prazdnova E.V."/>
            <person name="Gorovtsov A.V."/>
            <person name="Chistyakov V.A."/>
            <person name="Pak M.L."/>
        </authorList>
    </citation>
    <scope>NUCLEOTIDE SEQUENCE</scope>
    <source>
        <strain evidence="1">R 4.5</strain>
    </source>
</reference>
<dbReference type="AlphaFoldDB" id="A0AAE9TIT6"/>
<name>A0AAE9TIT6_PAEPO</name>
<sequence>MAWEQPELLSEAEAFYSQLLDKTNAELELGGISRQEVTEGLTEITQLHERK</sequence>
<protein>
    <submittedName>
        <fullName evidence="1">DUF6483 family protein</fullName>
    </submittedName>
</protein>
<dbReference type="Pfam" id="PF20092">
    <property type="entry name" value="DUF6483"/>
    <property type="match status" value="1"/>
</dbReference>